<gene>
    <name evidence="1" type="ORF">OH76DRAFT_1321867</name>
</gene>
<name>A0A371CME6_9APHY</name>
<feature type="non-terminal residue" evidence="1">
    <location>
        <position position="1"/>
    </location>
</feature>
<feature type="non-terminal residue" evidence="1">
    <location>
        <position position="72"/>
    </location>
</feature>
<keyword evidence="2" id="KW-1185">Reference proteome</keyword>
<evidence type="ECO:0000313" key="2">
    <source>
        <dbReference type="Proteomes" id="UP000256964"/>
    </source>
</evidence>
<sequence length="72" mass="7891">TPGSRALPQNVGANDANYGARLDWGEKFQKADGHWYRNLVLQPNKNAADSTLKKLAAVNSHMSLAKVEIRAD</sequence>
<organism evidence="1 2">
    <name type="scientific">Lentinus brumalis</name>
    <dbReference type="NCBI Taxonomy" id="2498619"/>
    <lineage>
        <taxon>Eukaryota</taxon>
        <taxon>Fungi</taxon>
        <taxon>Dikarya</taxon>
        <taxon>Basidiomycota</taxon>
        <taxon>Agaricomycotina</taxon>
        <taxon>Agaricomycetes</taxon>
        <taxon>Polyporales</taxon>
        <taxon>Polyporaceae</taxon>
        <taxon>Lentinus</taxon>
    </lineage>
</organism>
<evidence type="ECO:0000313" key="1">
    <source>
        <dbReference type="EMBL" id="RDX41453.1"/>
    </source>
</evidence>
<dbReference type="EMBL" id="KZ857511">
    <property type="protein sequence ID" value="RDX41453.1"/>
    <property type="molecule type" value="Genomic_DNA"/>
</dbReference>
<protein>
    <submittedName>
        <fullName evidence="1">Uncharacterized protein</fullName>
    </submittedName>
</protein>
<dbReference type="Proteomes" id="UP000256964">
    <property type="component" value="Unassembled WGS sequence"/>
</dbReference>
<dbReference type="OrthoDB" id="2933464at2759"/>
<accession>A0A371CME6</accession>
<reference evidence="1 2" key="1">
    <citation type="journal article" date="2018" name="Biotechnol. Biofuels">
        <title>Integrative visual omics of the white-rot fungus Polyporus brumalis exposes the biotechnological potential of its oxidative enzymes for delignifying raw plant biomass.</title>
        <authorList>
            <person name="Miyauchi S."/>
            <person name="Rancon A."/>
            <person name="Drula E."/>
            <person name="Hage H."/>
            <person name="Chaduli D."/>
            <person name="Favel A."/>
            <person name="Grisel S."/>
            <person name="Henrissat B."/>
            <person name="Herpoel-Gimbert I."/>
            <person name="Ruiz-Duenas F.J."/>
            <person name="Chevret D."/>
            <person name="Hainaut M."/>
            <person name="Lin J."/>
            <person name="Wang M."/>
            <person name="Pangilinan J."/>
            <person name="Lipzen A."/>
            <person name="Lesage-Meessen L."/>
            <person name="Navarro D."/>
            <person name="Riley R."/>
            <person name="Grigoriev I.V."/>
            <person name="Zhou S."/>
            <person name="Raouche S."/>
            <person name="Rosso M.N."/>
        </authorList>
    </citation>
    <scope>NUCLEOTIDE SEQUENCE [LARGE SCALE GENOMIC DNA]</scope>
    <source>
        <strain evidence="1 2">BRFM 1820</strain>
    </source>
</reference>
<dbReference type="AlphaFoldDB" id="A0A371CME6"/>
<proteinExistence type="predicted"/>